<dbReference type="RefSeq" id="WP_010485960.1">
    <property type="nucleotide sequence ID" value="NZ_FZOG01000008.1"/>
</dbReference>
<evidence type="ECO:0000313" key="3">
    <source>
        <dbReference type="EMBL" id="SNT04431.1"/>
    </source>
</evidence>
<name>A0A239JET9_9PSED</name>
<dbReference type="Gene3D" id="1.10.10.620">
    <property type="entry name" value="ribosome modulation factor like domain"/>
    <property type="match status" value="1"/>
</dbReference>
<dbReference type="Pfam" id="PF04957">
    <property type="entry name" value="RMF"/>
    <property type="match status" value="1"/>
</dbReference>
<dbReference type="Proteomes" id="UP000242915">
    <property type="component" value="Unassembled WGS sequence"/>
</dbReference>
<evidence type="ECO:0000313" key="4">
    <source>
        <dbReference type="Proteomes" id="UP000242915"/>
    </source>
</evidence>
<keyword evidence="4" id="KW-1185">Reference proteome</keyword>
<dbReference type="EMBL" id="FZOG01000008">
    <property type="protein sequence ID" value="SNT04431.1"/>
    <property type="molecule type" value="Genomic_DNA"/>
</dbReference>
<dbReference type="AlphaFoldDB" id="A0A239JET9"/>
<evidence type="ECO:0000256" key="1">
    <source>
        <dbReference type="ARBA" id="ARBA00022490"/>
    </source>
</evidence>
<evidence type="ECO:0000256" key="2">
    <source>
        <dbReference type="ARBA" id="ARBA00022845"/>
    </source>
</evidence>
<accession>A0A239JET9</accession>
<dbReference type="GO" id="GO:0006417">
    <property type="term" value="P:regulation of translation"/>
    <property type="evidence" value="ECO:0007669"/>
    <property type="project" value="UniProtKB-KW"/>
</dbReference>
<keyword evidence="2" id="KW-0810">Translation regulation</keyword>
<protein>
    <submittedName>
        <fullName evidence="3">Ribosome modulation factor</fullName>
    </submittedName>
</protein>
<dbReference type="NCBIfam" id="NF011162">
    <property type="entry name" value="PRK14563.1"/>
    <property type="match status" value="1"/>
</dbReference>
<gene>
    <name evidence="3" type="ORF">SAMN05216255_4324</name>
</gene>
<reference evidence="4" key="1">
    <citation type="submission" date="2017-06" db="EMBL/GenBank/DDBJ databases">
        <authorList>
            <person name="Varghese N."/>
            <person name="Submissions S."/>
        </authorList>
    </citation>
    <scope>NUCLEOTIDE SEQUENCE [LARGE SCALE GENOMIC DNA]</scope>
    <source>
        <strain evidence="4">CIP 108523</strain>
    </source>
</reference>
<organism evidence="3 4">
    <name type="scientific">Pseudomonas segetis</name>
    <dbReference type="NCBI Taxonomy" id="298908"/>
    <lineage>
        <taxon>Bacteria</taxon>
        <taxon>Pseudomonadati</taxon>
        <taxon>Pseudomonadota</taxon>
        <taxon>Gammaproteobacteria</taxon>
        <taxon>Pseudomonadales</taxon>
        <taxon>Pseudomonadaceae</taxon>
        <taxon>Pseudomonas</taxon>
    </lineage>
</organism>
<sequence>MASESQSEQNQDWSLENLNKAYQQGYMAGLTGQPKTPARQTAEVLSAAWEAGWDDGHEQYDLVKRESA</sequence>
<keyword evidence="1" id="KW-0963">Cytoplasm</keyword>
<dbReference type="InterPro" id="IPR023200">
    <property type="entry name" value="RMF_sf"/>
</dbReference>
<dbReference type="InterPro" id="IPR007040">
    <property type="entry name" value="Ribosome_modulation_factor"/>
</dbReference>
<proteinExistence type="predicted"/>